<dbReference type="PANTHER" id="PTHR43677:SF4">
    <property type="entry name" value="QUINONE OXIDOREDUCTASE-LIKE PROTEIN 2"/>
    <property type="match status" value="1"/>
</dbReference>
<proteinExistence type="predicted"/>
<dbReference type="GO" id="GO:0016491">
    <property type="term" value="F:oxidoreductase activity"/>
    <property type="evidence" value="ECO:0007669"/>
    <property type="project" value="TreeGrafter"/>
</dbReference>
<feature type="non-terminal residue" evidence="1">
    <location>
        <position position="1"/>
    </location>
</feature>
<dbReference type="Gene3D" id="3.40.50.720">
    <property type="entry name" value="NAD(P)-binding Rossmann-like Domain"/>
    <property type="match status" value="1"/>
</dbReference>
<dbReference type="RefSeq" id="WP_183736521.1">
    <property type="nucleotide sequence ID" value="NZ_JACHHE010000009.1"/>
</dbReference>
<dbReference type="Gene3D" id="3.90.180.10">
    <property type="entry name" value="Medium-chain alcohol dehydrogenases, catalytic domain"/>
    <property type="match status" value="1"/>
</dbReference>
<reference evidence="1 2" key="1">
    <citation type="submission" date="2020-08" db="EMBL/GenBank/DDBJ databases">
        <title>Genomic Encyclopedia of Type Strains, Phase IV (KMG-IV): sequencing the most valuable type-strain genomes for metagenomic binning, comparative biology and taxonomic classification.</title>
        <authorList>
            <person name="Goeker M."/>
        </authorList>
    </citation>
    <scope>NUCLEOTIDE SEQUENCE [LARGE SCALE GENOMIC DNA]</scope>
    <source>
        <strain evidence="1 2">DSM 15895</strain>
    </source>
</reference>
<organism evidence="1 2">
    <name type="scientific">Planococcus koreensis</name>
    <dbReference type="NCBI Taxonomy" id="112331"/>
    <lineage>
        <taxon>Bacteria</taxon>
        <taxon>Bacillati</taxon>
        <taxon>Bacillota</taxon>
        <taxon>Bacilli</taxon>
        <taxon>Bacillales</taxon>
        <taxon>Caryophanaceae</taxon>
        <taxon>Planococcus</taxon>
    </lineage>
</organism>
<dbReference type="Proteomes" id="UP000525923">
    <property type="component" value="Unassembled WGS sequence"/>
</dbReference>
<dbReference type="Pfam" id="PF13602">
    <property type="entry name" value="ADH_zinc_N_2"/>
    <property type="match status" value="1"/>
</dbReference>
<dbReference type="EMBL" id="JACHHE010000009">
    <property type="protein sequence ID" value="MBB5181393.1"/>
    <property type="molecule type" value="Genomic_DNA"/>
</dbReference>
<evidence type="ECO:0000313" key="1">
    <source>
        <dbReference type="EMBL" id="MBB5181393.1"/>
    </source>
</evidence>
<protein>
    <submittedName>
        <fullName evidence="1">NADPH:quinone reductase-like Zn-dependent oxidoreductase</fullName>
    </submittedName>
</protein>
<dbReference type="PANTHER" id="PTHR43677">
    <property type="entry name" value="SHORT-CHAIN DEHYDROGENASE/REDUCTASE"/>
    <property type="match status" value="1"/>
</dbReference>
<gene>
    <name evidence="1" type="ORF">HNQ44_002858</name>
</gene>
<dbReference type="AlphaFoldDB" id="A0A7W8CTK8"/>
<dbReference type="InterPro" id="IPR051397">
    <property type="entry name" value="Zn-ADH-like_protein"/>
</dbReference>
<keyword evidence="2" id="KW-1185">Reference proteome</keyword>
<accession>A0A7W8CTK8</accession>
<sequence length="90" mass="9852">LVIFGAASGQQATFNPGQLMRKNQSVIGFFLPQIMRNPVLFQQSFKELLGYMASGQLTLTIGGSYPLEEAAQAHQMLQGRKTIGKLVLKP</sequence>
<name>A0A7W8CTK8_9BACL</name>
<comment type="caution">
    <text evidence="1">The sequence shown here is derived from an EMBL/GenBank/DDBJ whole genome shotgun (WGS) entry which is preliminary data.</text>
</comment>
<evidence type="ECO:0000313" key="2">
    <source>
        <dbReference type="Proteomes" id="UP000525923"/>
    </source>
</evidence>